<dbReference type="AlphaFoldDB" id="A0A0G0BMC7"/>
<gene>
    <name evidence="2" type="ORF">UR68_C0040G0016</name>
</gene>
<sequence>MMNNMEENIEPMQNKNRIFVYLLVFFFAVFIGTGLFLLLTSKSKTTGEKISTVKINENKNEDVDFPVEEPNQVDDASFTNRQENLVMPSVAPSNGSLTLETDLPGNQMNIGDMVELKLVADSADKNIVGYDVVMYYDSLAFDFDRALSSLPDYNIFTYKKGHFFTITGLKNLQSAPSPMVKATVATFTFTATKAGKFEFSLRASNDKDKTDLITDNTEVLVPALNQVMVDVK</sequence>
<feature type="transmembrane region" description="Helical" evidence="1">
    <location>
        <begin position="20"/>
        <end position="39"/>
    </location>
</feature>
<comment type="caution">
    <text evidence="2">The sequence shown here is derived from an EMBL/GenBank/DDBJ whole genome shotgun (WGS) entry which is preliminary data.</text>
</comment>
<keyword evidence="1" id="KW-0812">Transmembrane</keyword>
<dbReference type="Proteomes" id="UP000034457">
    <property type="component" value="Unassembled WGS sequence"/>
</dbReference>
<evidence type="ECO:0008006" key="4">
    <source>
        <dbReference type="Google" id="ProtNLM"/>
    </source>
</evidence>
<evidence type="ECO:0000313" key="2">
    <source>
        <dbReference type="EMBL" id="KKP70629.1"/>
    </source>
</evidence>
<accession>A0A0G0BMC7</accession>
<keyword evidence="1" id="KW-0472">Membrane</keyword>
<reference evidence="2 3" key="1">
    <citation type="journal article" date="2015" name="Nature">
        <title>rRNA introns, odd ribosomes, and small enigmatic genomes across a large radiation of phyla.</title>
        <authorList>
            <person name="Brown C.T."/>
            <person name="Hug L.A."/>
            <person name="Thomas B.C."/>
            <person name="Sharon I."/>
            <person name="Castelle C.J."/>
            <person name="Singh A."/>
            <person name="Wilkins M.J."/>
            <person name="Williams K.H."/>
            <person name="Banfield J.F."/>
        </authorList>
    </citation>
    <scope>NUCLEOTIDE SEQUENCE [LARGE SCALE GENOMIC DNA]</scope>
</reference>
<evidence type="ECO:0000313" key="3">
    <source>
        <dbReference type="Proteomes" id="UP000034457"/>
    </source>
</evidence>
<keyword evidence="1" id="KW-1133">Transmembrane helix</keyword>
<name>A0A0G0BMC7_9BACT</name>
<protein>
    <recommendedName>
        <fullName evidence="4">Cohesin domain-containing protein</fullName>
    </recommendedName>
</protein>
<dbReference type="EMBL" id="LBQC01000040">
    <property type="protein sequence ID" value="KKP70629.1"/>
    <property type="molecule type" value="Genomic_DNA"/>
</dbReference>
<dbReference type="InterPro" id="IPR008965">
    <property type="entry name" value="CBM2/CBM3_carb-bd_dom_sf"/>
</dbReference>
<evidence type="ECO:0000256" key="1">
    <source>
        <dbReference type="SAM" id="Phobius"/>
    </source>
</evidence>
<dbReference type="SUPFAM" id="SSF49384">
    <property type="entry name" value="Carbohydrate-binding domain"/>
    <property type="match status" value="1"/>
</dbReference>
<dbReference type="STRING" id="1618478.UR68_C0040G0016"/>
<organism evidence="2 3">
    <name type="scientific">Candidatus Roizmanbacteria bacterium GW2011_GWA2_35_19</name>
    <dbReference type="NCBI Taxonomy" id="1618478"/>
    <lineage>
        <taxon>Bacteria</taxon>
        <taxon>Candidatus Roizmaniibacteriota</taxon>
    </lineage>
</organism>
<dbReference type="GO" id="GO:0030246">
    <property type="term" value="F:carbohydrate binding"/>
    <property type="evidence" value="ECO:0007669"/>
    <property type="project" value="InterPro"/>
</dbReference>
<proteinExistence type="predicted"/>